<reference evidence="2 3" key="1">
    <citation type="submission" date="2017-07" db="EMBL/GenBank/DDBJ databases">
        <title>Recovery of genomes from metagenomes via a dereplication, aggregation, and scoring strategy.</title>
        <authorList>
            <person name="Sieber C.M."/>
            <person name="Probst A.J."/>
            <person name="Sharrar A."/>
            <person name="Thomas B.C."/>
            <person name="Hess M."/>
            <person name="Tringe S.G."/>
            <person name="Banfield J.F."/>
        </authorList>
    </citation>
    <scope>NUCLEOTIDE SEQUENCE [LARGE SCALE GENOMIC DNA]</scope>
    <source>
        <strain evidence="2">JGI_Cruoil_03_44_89</strain>
    </source>
</reference>
<dbReference type="EMBL" id="NOZQ01000015">
    <property type="protein sequence ID" value="OYD17473.1"/>
    <property type="molecule type" value="Genomic_DNA"/>
</dbReference>
<evidence type="ECO:0000313" key="3">
    <source>
        <dbReference type="Proteomes" id="UP000215215"/>
    </source>
</evidence>
<dbReference type="Pfam" id="PF13649">
    <property type="entry name" value="Methyltransf_25"/>
    <property type="match status" value="1"/>
</dbReference>
<feature type="domain" description="Methyltransferase" evidence="1">
    <location>
        <begin position="23"/>
        <end position="104"/>
    </location>
</feature>
<gene>
    <name evidence="2" type="ORF">CH333_00860</name>
</gene>
<dbReference type="InterPro" id="IPR029063">
    <property type="entry name" value="SAM-dependent_MTases_sf"/>
</dbReference>
<comment type="caution">
    <text evidence="2">The sequence shown here is derived from an EMBL/GenBank/DDBJ whole genome shotgun (WGS) entry which is preliminary data.</text>
</comment>
<evidence type="ECO:0000259" key="1">
    <source>
        <dbReference type="Pfam" id="PF13649"/>
    </source>
</evidence>
<dbReference type="Proteomes" id="UP000215215">
    <property type="component" value="Unassembled WGS sequence"/>
</dbReference>
<evidence type="ECO:0000313" key="2">
    <source>
        <dbReference type="EMBL" id="OYD17473.1"/>
    </source>
</evidence>
<dbReference type="InterPro" id="IPR041698">
    <property type="entry name" value="Methyltransf_25"/>
</dbReference>
<accession>A0A235BYN4</accession>
<dbReference type="AlphaFoldDB" id="A0A235BYN4"/>
<protein>
    <recommendedName>
        <fullName evidence="1">Methyltransferase domain-containing protein</fullName>
    </recommendedName>
</protein>
<dbReference type="SUPFAM" id="SSF53335">
    <property type="entry name" value="S-adenosyl-L-methionine-dependent methyltransferases"/>
    <property type="match status" value="1"/>
</dbReference>
<proteinExistence type="predicted"/>
<sequence>MIYRQTQRTFISYPVDCNTGGYYTDKLSAGWVIGIDTSLAGLFFGRERLRGISNCLLLKMDAIQLAFRSEVFDRVICIQNGISAFHVNHRDLIREDIPVAKPGGTVLGLFRSERDLLLRKIVRVNFSLDFF</sequence>
<dbReference type="Gene3D" id="3.40.50.150">
    <property type="entry name" value="Vaccinia Virus protein VP39"/>
    <property type="match status" value="1"/>
</dbReference>
<name>A0A235BYN4_UNCW3</name>
<organism evidence="2 3">
    <name type="scientific">candidate division WOR-3 bacterium JGI_Cruoil_03_44_89</name>
    <dbReference type="NCBI Taxonomy" id="1973748"/>
    <lineage>
        <taxon>Bacteria</taxon>
        <taxon>Bacteria division WOR-3</taxon>
    </lineage>
</organism>